<dbReference type="AlphaFoldDB" id="A0A0B7N6N3"/>
<proteinExistence type="predicted"/>
<sequence>MEASDDEELNYDPELPPEERLGKLVDNIQSQDNINQEDKEKLLQLIHQYKDCFRTSYDHLSTTSLVKFHVDTGDAKPIFKRPYASMSNSEKETLKKD</sequence>
<reference evidence="1 2" key="1">
    <citation type="submission" date="2014-09" db="EMBL/GenBank/DDBJ databases">
        <authorList>
            <person name="Ellenberger Sabrina"/>
        </authorList>
    </citation>
    <scope>NUCLEOTIDE SEQUENCE [LARGE SCALE GENOMIC DNA]</scope>
    <source>
        <strain evidence="1 2">CBS 412.66</strain>
    </source>
</reference>
<protein>
    <submittedName>
        <fullName evidence="1">Uncharacterized protein</fullName>
    </submittedName>
</protein>
<dbReference type="STRING" id="35722.A0A0B7N6N3"/>
<accession>A0A0B7N6N3</accession>
<dbReference type="EMBL" id="LN729153">
    <property type="protein sequence ID" value="CEP13072.1"/>
    <property type="molecule type" value="Genomic_DNA"/>
</dbReference>
<dbReference type="Proteomes" id="UP000054107">
    <property type="component" value="Unassembled WGS sequence"/>
</dbReference>
<evidence type="ECO:0000313" key="2">
    <source>
        <dbReference type="Proteomes" id="UP000054107"/>
    </source>
</evidence>
<dbReference type="OrthoDB" id="2289579at2759"/>
<evidence type="ECO:0000313" key="1">
    <source>
        <dbReference type="EMBL" id="CEP13072.1"/>
    </source>
</evidence>
<organism evidence="1 2">
    <name type="scientific">Parasitella parasitica</name>
    <dbReference type="NCBI Taxonomy" id="35722"/>
    <lineage>
        <taxon>Eukaryota</taxon>
        <taxon>Fungi</taxon>
        <taxon>Fungi incertae sedis</taxon>
        <taxon>Mucoromycota</taxon>
        <taxon>Mucoromycotina</taxon>
        <taxon>Mucoromycetes</taxon>
        <taxon>Mucorales</taxon>
        <taxon>Mucorineae</taxon>
        <taxon>Mucoraceae</taxon>
        <taxon>Parasitella</taxon>
    </lineage>
</organism>
<keyword evidence="2" id="KW-1185">Reference proteome</keyword>
<gene>
    <name evidence="1" type="primary">PARPA_07112.1 scaffold 26197</name>
</gene>
<name>A0A0B7N6N3_9FUNG</name>